<keyword evidence="3" id="KW-1185">Reference proteome</keyword>
<feature type="region of interest" description="Disordered" evidence="1">
    <location>
        <begin position="397"/>
        <end position="430"/>
    </location>
</feature>
<dbReference type="Proteomes" id="UP000613740">
    <property type="component" value="Unassembled WGS sequence"/>
</dbReference>
<feature type="compositionally biased region" description="Acidic residues" evidence="1">
    <location>
        <begin position="588"/>
        <end position="598"/>
    </location>
</feature>
<gene>
    <name evidence="2" type="ORF">HYH02_006292</name>
</gene>
<evidence type="ECO:0000313" key="2">
    <source>
        <dbReference type="EMBL" id="KAG2448400.1"/>
    </source>
</evidence>
<protein>
    <submittedName>
        <fullName evidence="2">Uncharacterized protein</fullName>
    </submittedName>
</protein>
<name>A0A836B5T8_9CHLO</name>
<comment type="caution">
    <text evidence="2">The sequence shown here is derived from an EMBL/GenBank/DDBJ whole genome shotgun (WGS) entry which is preliminary data.</text>
</comment>
<feature type="region of interest" description="Disordered" evidence="1">
    <location>
        <begin position="156"/>
        <end position="210"/>
    </location>
</feature>
<feature type="region of interest" description="Disordered" evidence="1">
    <location>
        <begin position="1350"/>
        <end position="1464"/>
    </location>
</feature>
<evidence type="ECO:0000313" key="3">
    <source>
        <dbReference type="Proteomes" id="UP000613740"/>
    </source>
</evidence>
<dbReference type="InterPro" id="IPR027993">
    <property type="entry name" value="DUF4495"/>
</dbReference>
<feature type="compositionally biased region" description="Gly residues" evidence="1">
    <location>
        <begin position="571"/>
        <end position="587"/>
    </location>
</feature>
<feature type="region of interest" description="Disordered" evidence="1">
    <location>
        <begin position="1710"/>
        <end position="1731"/>
    </location>
</feature>
<dbReference type="EMBL" id="JAEHOD010000017">
    <property type="protein sequence ID" value="KAG2448400.1"/>
    <property type="molecule type" value="Genomic_DNA"/>
</dbReference>
<dbReference type="Pfam" id="PF14906">
    <property type="entry name" value="DUF4495"/>
    <property type="match status" value="1"/>
</dbReference>
<feature type="region of interest" description="Disordered" evidence="1">
    <location>
        <begin position="825"/>
        <end position="904"/>
    </location>
</feature>
<feature type="compositionally biased region" description="Gly residues" evidence="1">
    <location>
        <begin position="795"/>
        <end position="804"/>
    </location>
</feature>
<feature type="region of interest" description="Disordered" evidence="1">
    <location>
        <begin position="771"/>
        <end position="811"/>
    </location>
</feature>
<feature type="compositionally biased region" description="Gly residues" evidence="1">
    <location>
        <begin position="1358"/>
        <end position="1368"/>
    </location>
</feature>
<dbReference type="GO" id="GO:0005737">
    <property type="term" value="C:cytoplasm"/>
    <property type="evidence" value="ECO:0007669"/>
    <property type="project" value="TreeGrafter"/>
</dbReference>
<feature type="region of interest" description="Disordered" evidence="1">
    <location>
        <begin position="1471"/>
        <end position="1490"/>
    </location>
</feature>
<feature type="compositionally biased region" description="Low complexity" evidence="1">
    <location>
        <begin position="852"/>
        <end position="862"/>
    </location>
</feature>
<feature type="region of interest" description="Disordered" evidence="1">
    <location>
        <begin position="110"/>
        <end position="133"/>
    </location>
</feature>
<feature type="compositionally biased region" description="Low complexity" evidence="1">
    <location>
        <begin position="170"/>
        <end position="184"/>
    </location>
</feature>
<feature type="region of interest" description="Disordered" evidence="1">
    <location>
        <begin position="1218"/>
        <end position="1247"/>
    </location>
</feature>
<evidence type="ECO:0000256" key="1">
    <source>
        <dbReference type="SAM" id="MobiDB-lite"/>
    </source>
</evidence>
<feature type="compositionally biased region" description="Gly residues" evidence="1">
    <location>
        <begin position="886"/>
        <end position="896"/>
    </location>
</feature>
<feature type="compositionally biased region" description="Gly residues" evidence="1">
    <location>
        <begin position="1415"/>
        <end position="1431"/>
    </location>
</feature>
<dbReference type="PANTHER" id="PTHR16306">
    <property type="entry name" value="TRANSLIN-ASSOCIATED FACTOR X-INTERACTING PROTEIN 1"/>
    <property type="match status" value="1"/>
</dbReference>
<organism evidence="2 3">
    <name type="scientific">Chlamydomonas schloesseri</name>
    <dbReference type="NCBI Taxonomy" id="2026947"/>
    <lineage>
        <taxon>Eukaryota</taxon>
        <taxon>Viridiplantae</taxon>
        <taxon>Chlorophyta</taxon>
        <taxon>core chlorophytes</taxon>
        <taxon>Chlorophyceae</taxon>
        <taxon>CS clade</taxon>
        <taxon>Chlamydomonadales</taxon>
        <taxon>Chlamydomonadaceae</taxon>
        <taxon>Chlamydomonas</taxon>
    </lineage>
</organism>
<feature type="region of interest" description="Disordered" evidence="1">
    <location>
        <begin position="919"/>
        <end position="947"/>
    </location>
</feature>
<proteinExistence type="predicted"/>
<feature type="compositionally biased region" description="Low complexity" evidence="1">
    <location>
        <begin position="771"/>
        <end position="794"/>
    </location>
</feature>
<feature type="region of interest" description="Disordered" evidence="1">
    <location>
        <begin position="537"/>
        <end position="599"/>
    </location>
</feature>
<feature type="compositionally biased region" description="Low complexity" evidence="1">
    <location>
        <begin position="415"/>
        <end position="430"/>
    </location>
</feature>
<dbReference type="PANTHER" id="PTHR16306:SF0">
    <property type="entry name" value="TRANSLIN-ASSOCIATED FACTOR X-INTERACTING PROTEIN 1"/>
    <property type="match status" value="1"/>
</dbReference>
<reference evidence="2" key="1">
    <citation type="journal article" date="2020" name="bioRxiv">
        <title>Comparative genomics of Chlamydomonas.</title>
        <authorList>
            <person name="Craig R.J."/>
            <person name="Hasan A.R."/>
            <person name="Ness R.W."/>
            <person name="Keightley P.D."/>
        </authorList>
    </citation>
    <scope>NUCLEOTIDE SEQUENCE</scope>
    <source>
        <strain evidence="2">CCAP 11/173</strain>
    </source>
</reference>
<dbReference type="OrthoDB" id="10007406at2759"/>
<sequence>MWKTLALVADEEVRATAESVRSSNVALNQAAVELQEKVKVLLGQYAAAGADAGGLLPGIAEGCGGPGAAPAGRAAIEQASALLGRLVEQPPSMDTGEPNPNQILTPRAKPLARDHRHGTAAAGGGGPGAAANAGAGTNKLRPYLLTDVPSLKWETCSIPGAEGPGGAHGPAGHSQLGPRSSRGAGAAGGGASRRPLSAASGGGGGGRPVQLEMERGDVEEARSKLQESKVEIAFEAQMELRGLHADVSPIGLHHLLLEDAVKLDSLPERDDMLWYKMYSQEDLMASTRHLLVALFHTAADPGEAWARITDAFMHGLALPDPEAARRVGRLRKHGADGTVAEIVVKRWTPDSYPGRFVELQKTMDKWLKELLEQRQDTLQEQEQQQLAAAAAATAAATAAAGPSPNRASADGAGAGATAAGGAPRGAAATPKRAKVSYHHLEYDFATYKLNIMPFTYLQMVGQKLLFHATQQLPCLIELPERIPDWVIRTLYAKPFAEAVRLAIQSALAAANEPRGTVSALVDERAAGSKQYRTLLQSRDERRRREARARAVAQGGAGFGPQDELVSTWGPLGSGGSGGGSGGGGGGDGDGDGGADDSESALGQARHSLGFIMYLFKDVAAFEKGFGEILSGAVLRHPARLEDKDPDGRAVPVTEPVLPSVPAFSSAAYLNIIHEEVSAVVRDMRPALRNFITHSLMSAVQACLAADSPTGAPPYPVMVSFDAWPKAEFMELSDLDYVQAQIKATGGSVAAALSTANAASFSHALGSPGLASPASTASGAASSPALSEGGAAPGSPHGGGGGGGAKSRKPQPPLATAMMRQLYSRASSLSGVDSKGHSSGGASSVAGGGAATPGGARTPAPGVSAGGAGADTQPLKGGAGSPATPVAGGGAGGGAGADSGASPADSAATVPVATATAEVTVAAPPAAPGAAAAGGGGEEEDGGDADKDAPEFVDVVSQRVLEFVAWLLSCLGQYPETVQAMLAAATLECLSLLMDRLASVCTTLHEMPRSPLPLMFLFHSAACCVRRRLESFKRGLDVLRHDEQYLALLQQHGECLVQADELVSSIHRHIVMAYKDAVHHVVLSAVDRTDWCAFKPEVMRGKVAGPAVRVWHAMMVRLLHSAARYASLHAAEWVVGQVLQESLACLAQRYLLLCPSYQMRNEFVADAVHAVSTVFLLCQPIPIRAPAQRNMDADDGGGGGGPAAAGAAGAAAGAAGAAAGGDAASGPRTPRQQQLSGGGGGGPARAPPLARAAAAGLGGSTLGDHSAMAAAAVSAALNAGDNSGLQVTRKLRVPPMMVKALAGAARELLVRAALLQLPAAKLEALAVQLRLLPEAAAETAAGAAELAAGAAGGSASTSGDGGGGGGGGAKESASSVEGLSPAADAARVHPDPGVGDPASSGVAGRRQVLPPVGDTSGSGGGGGGSGGGGSGPGPVAEGTLPPPNPSDLGLTGRTASATGGGPRHRLAATTTATDAGPAAPPAALPSPGTFASADASAEKVSASGGSLGGAGNVMTTLPMPPVGAASSVAAAAASTAMIMPPPPARVAIGGFARTAAAAGGGLSPPTVEIPGSFGRLISGHYNAMMMSSGGGGGGGGGDDMTPRTAAAVAEAAEDAATLTHWSAWLPGEVLVALRGRDEAISLTSAFFVNQHMPLGDRLADRDPAEPWLRHPQAQGAMWRRCLDYLAANASADQVLEALARRHELHAKTGAEPNLAEAVQEHRRRQQQGAEPARLAEAAAAEAEAAAYWDGRQRVRLMAQRLGLLAGQRLTD</sequence>
<feature type="compositionally biased region" description="Low complexity" evidence="1">
    <location>
        <begin position="919"/>
        <end position="930"/>
    </location>
</feature>
<accession>A0A836B5T8</accession>